<evidence type="ECO:0000313" key="1">
    <source>
        <dbReference type="EMBL" id="AOY78658.1"/>
    </source>
</evidence>
<evidence type="ECO:0000313" key="2">
    <source>
        <dbReference type="Proteomes" id="UP000176944"/>
    </source>
</evidence>
<proteinExistence type="predicted"/>
<dbReference type="EMBL" id="CP017708">
    <property type="protein sequence ID" value="AOY78658.1"/>
    <property type="molecule type" value="Genomic_DNA"/>
</dbReference>
<dbReference type="AlphaFoldDB" id="A0A1D9FTE4"/>
<organism evidence="1 2">
    <name type="scientific">Moorena producens (strain JHB)</name>
    <dbReference type="NCBI Taxonomy" id="1454205"/>
    <lineage>
        <taxon>Bacteria</taxon>
        <taxon>Bacillati</taxon>
        <taxon>Cyanobacteriota</taxon>
        <taxon>Cyanophyceae</taxon>
        <taxon>Coleofasciculales</taxon>
        <taxon>Coleofasciculaceae</taxon>
        <taxon>Moorena</taxon>
    </lineage>
</organism>
<reference evidence="2" key="1">
    <citation type="submission" date="2016-10" db="EMBL/GenBank/DDBJ databases">
        <title>Comparative genomics uncovers the prolific and rare metabolic potential of the cyanobacterial genus Moorea.</title>
        <authorList>
            <person name="Leao T."/>
            <person name="Castelao G."/>
            <person name="Korobeynikov A."/>
            <person name="Monroe E.A."/>
            <person name="Podell S."/>
            <person name="Glukhov E."/>
            <person name="Allen E."/>
            <person name="Gerwick W.H."/>
            <person name="Gerwick L."/>
        </authorList>
    </citation>
    <scope>NUCLEOTIDE SEQUENCE [LARGE SCALE GENOMIC DNA]</scope>
    <source>
        <strain evidence="2">JHB</strain>
    </source>
</reference>
<accession>A0A1D9FTE4</accession>
<sequence length="77" mass="8891">MKEQTINQVIDQQIEELDYSIRQELTKLGNQAAKMGLIGGHGYYLGRYEILCKGQIFTLSPEEAYSYLKKLVAQHQR</sequence>
<gene>
    <name evidence="1" type="ORF">BJP36_00890</name>
</gene>
<name>A0A1D9FTE4_MOOP1</name>
<dbReference type="Proteomes" id="UP000176944">
    <property type="component" value="Chromosome"/>
</dbReference>
<protein>
    <submittedName>
        <fullName evidence="1">Uncharacterized protein</fullName>
    </submittedName>
</protein>